<reference evidence="2" key="1">
    <citation type="submission" date="2020-10" db="EMBL/GenBank/DDBJ databases">
        <title>Sequencing the genomes of 1000 actinobacteria strains.</title>
        <authorList>
            <person name="Klenk H.-P."/>
        </authorList>
    </citation>
    <scope>NUCLEOTIDE SEQUENCE</scope>
    <source>
        <strain evidence="2">DSM 45354</strain>
    </source>
</reference>
<dbReference type="EMBL" id="JADBEM010000001">
    <property type="protein sequence ID" value="MBE1607129.1"/>
    <property type="molecule type" value="Genomic_DNA"/>
</dbReference>
<name>A0A927RA18_9ACTN</name>
<organism evidence="2 3">
    <name type="scientific">Actinopolymorpha pittospori</name>
    <dbReference type="NCBI Taxonomy" id="648752"/>
    <lineage>
        <taxon>Bacteria</taxon>
        <taxon>Bacillati</taxon>
        <taxon>Actinomycetota</taxon>
        <taxon>Actinomycetes</taxon>
        <taxon>Propionibacteriales</taxon>
        <taxon>Actinopolymorphaceae</taxon>
        <taxon>Actinopolymorpha</taxon>
    </lineage>
</organism>
<dbReference type="RefSeq" id="WP_192751122.1">
    <property type="nucleotide sequence ID" value="NZ_BAABJL010000175.1"/>
</dbReference>
<gene>
    <name evidence="2" type="ORF">HEB94_003977</name>
</gene>
<feature type="region of interest" description="Disordered" evidence="1">
    <location>
        <begin position="57"/>
        <end position="94"/>
    </location>
</feature>
<protein>
    <submittedName>
        <fullName evidence="2">Uncharacterized protein</fullName>
    </submittedName>
</protein>
<keyword evidence="3" id="KW-1185">Reference proteome</keyword>
<dbReference type="AlphaFoldDB" id="A0A927RA18"/>
<dbReference type="Proteomes" id="UP000638648">
    <property type="component" value="Unassembled WGS sequence"/>
</dbReference>
<comment type="caution">
    <text evidence="2">The sequence shown here is derived from an EMBL/GenBank/DDBJ whole genome shotgun (WGS) entry which is preliminary data.</text>
</comment>
<accession>A0A927RA18</accession>
<evidence type="ECO:0000313" key="3">
    <source>
        <dbReference type="Proteomes" id="UP000638648"/>
    </source>
</evidence>
<proteinExistence type="predicted"/>
<sequence>MRSSGVTRGVSGAGLSLMTLLGVLTVCVLSRDSPDAYSHASLSTCDGIRMRAVYPLPPHLRRDDDSDDSDEPGDSLRAHDHSSAGAYGSGQVERPATLDPITDFIRAHVPTGFVGMKVDGATVEVYRVPQVGHDLDGAVRARFPDAAVRFVDSVRDEARLAALRDRVMGDADYWHGQAVTLRGAGYDPKYGVVTIDVFEDANLVRDRFVERYGHGIVIQGGVGPLCFT</sequence>
<evidence type="ECO:0000256" key="1">
    <source>
        <dbReference type="SAM" id="MobiDB-lite"/>
    </source>
</evidence>
<evidence type="ECO:0000313" key="2">
    <source>
        <dbReference type="EMBL" id="MBE1607129.1"/>
    </source>
</evidence>